<evidence type="ECO:0000259" key="2">
    <source>
        <dbReference type="Pfam" id="PF16075"/>
    </source>
</evidence>
<keyword evidence="4" id="KW-1185">Reference proteome</keyword>
<sequence length="1067" mass="113819">MALDRYYNLYNSASGYAELMFRAGDGLQSRELNEVQTWLADRLARIGDAIFKEGDLIRDGDVSVDPATGEVNLASGIVYLRGAARPVGGARFVIPVDRTVALGVRFVETILTELEDPALRDPALGTRNYQEPGAARRKEQILWGWDSGTQNDGGTGAFHAIYTVTNGSLDSKIQPPELDAVLQTVARYDREANGSYVATGLELTYLTRDDAAAEYVFSLAEGVGNVGGLKVERPQSTRLRWAVDPDLRRVNAEPHGFADDGTGTAVIPVNLAPIAEVTDVTITRETPETVTHGAFTGASDPLANSTVVAVLSVSQGGTAYTQGVDYVVSAGRIDWSPGGAEPAPGSTYSVTYRYIDSIAPDAVTDETVTVSGAVTGTTVFIDYAYKLPRIDALVMSAGGQLSRVRGVSQTLNPQPPQLPGSVLPLAEVALDWFADRVPLVRNTATRAVPFADLAAMQRQISGLFQLVAIERLRNDANITDPTSKLGVFVDPFLDDDLRDQGIPQSAAVLWGELTLPITAAVQEPPEGASATWTLAYELTPVLEQLASTRAMKINPYMNFEPVPAAVTLVPSVDNWTRVETQWTSAITRAFTSGSGRLSRTSVSTSTELVSSTSRAALDIRQRSVGVTLRGMDPNEALLRVEFDGLDVTPDPAPVADRAGVLISAFTIPPGVPTGSKSVTFLGEAGSFGESTYTANGTIITNTFRSVTTRRTVRWSPPPPPPPPRPPRRWDPLAQTLVLDVDTVVAGLDVWFDAIGSADAPTIVQIRETTVGFPNDTVVTSSEVDMATVTLGGPTRVAFDPTLLRAGREYALVFLTDDPDHALRVAELGKYDAETETWVTAQPYRIGVLLSSSNASTWTPHQERDLKFRLLAARFTETTRTVALGEITVSESTDFIALAGVERMSSETDVTFVLRDSGGQVFRMTEGAALNLAARVSDRLSVEAVLSGSERFTPVLFPGVQVLNGALASEAEYVSRAIPAAATFDVSVYLDTLIPPGAGVAVFAETDAGWSALTLESGQPIENGGEERHYVGAGLAGVGAATVTRIKIALSGTPAARPFASALRAIIR</sequence>
<evidence type="ECO:0000256" key="1">
    <source>
        <dbReference type="SAM" id="MobiDB-lite"/>
    </source>
</evidence>
<feature type="region of interest" description="Disordered" evidence="1">
    <location>
        <begin position="708"/>
        <end position="728"/>
    </location>
</feature>
<name>A0ABQ1L544_9RHOB</name>
<evidence type="ECO:0000313" key="4">
    <source>
        <dbReference type="Proteomes" id="UP000645462"/>
    </source>
</evidence>
<comment type="caution">
    <text evidence="3">The sequence shown here is derived from an EMBL/GenBank/DDBJ whole genome shotgun (WGS) entry which is preliminary data.</text>
</comment>
<gene>
    <name evidence="3" type="ORF">GCM10011363_40410</name>
</gene>
<reference evidence="4" key="1">
    <citation type="journal article" date="2019" name="Int. J. Syst. Evol. Microbiol.">
        <title>The Global Catalogue of Microorganisms (GCM) 10K type strain sequencing project: providing services to taxonomists for standard genome sequencing and annotation.</title>
        <authorList>
            <consortium name="The Broad Institute Genomics Platform"/>
            <consortium name="The Broad Institute Genome Sequencing Center for Infectious Disease"/>
            <person name="Wu L."/>
            <person name="Ma J."/>
        </authorList>
    </citation>
    <scope>NUCLEOTIDE SEQUENCE [LARGE SCALE GENOMIC DNA]</scope>
    <source>
        <strain evidence="4">CGMCC 1.12478</strain>
    </source>
</reference>
<dbReference type="EMBL" id="BMFC01000016">
    <property type="protein sequence ID" value="GGC19626.1"/>
    <property type="molecule type" value="Genomic_DNA"/>
</dbReference>
<accession>A0ABQ1L544</accession>
<protein>
    <recommendedName>
        <fullName evidence="2">DUF4815 domain-containing protein</fullName>
    </recommendedName>
</protein>
<organism evidence="3 4">
    <name type="scientific">Marivita lacus</name>
    <dbReference type="NCBI Taxonomy" id="1323742"/>
    <lineage>
        <taxon>Bacteria</taxon>
        <taxon>Pseudomonadati</taxon>
        <taxon>Pseudomonadota</taxon>
        <taxon>Alphaproteobacteria</taxon>
        <taxon>Rhodobacterales</taxon>
        <taxon>Roseobacteraceae</taxon>
        <taxon>Marivita</taxon>
    </lineage>
</organism>
<feature type="domain" description="DUF4815" evidence="2">
    <location>
        <begin position="7"/>
        <end position="582"/>
    </location>
</feature>
<dbReference type="InterPro" id="IPR032096">
    <property type="entry name" value="DUF4815"/>
</dbReference>
<evidence type="ECO:0000313" key="3">
    <source>
        <dbReference type="EMBL" id="GGC19626.1"/>
    </source>
</evidence>
<proteinExistence type="predicted"/>
<dbReference type="Proteomes" id="UP000645462">
    <property type="component" value="Unassembled WGS sequence"/>
</dbReference>
<dbReference type="Pfam" id="PF16075">
    <property type="entry name" value="DUF4815"/>
    <property type="match status" value="1"/>
</dbReference>
<dbReference type="RefSeq" id="WP_188483903.1">
    <property type="nucleotide sequence ID" value="NZ_BMFC01000016.1"/>
</dbReference>
<feature type="compositionally biased region" description="Pro residues" evidence="1">
    <location>
        <begin position="715"/>
        <end position="724"/>
    </location>
</feature>